<proteinExistence type="predicted"/>
<comment type="caution">
    <text evidence="3">The sequence shown here is derived from an EMBL/GenBank/DDBJ whole genome shotgun (WGS) entry which is preliminary data.</text>
</comment>
<dbReference type="PROSITE" id="PS50088">
    <property type="entry name" value="ANK_REPEAT"/>
    <property type="match status" value="3"/>
</dbReference>
<dbReference type="InterPro" id="IPR036770">
    <property type="entry name" value="Ankyrin_rpt-contain_sf"/>
</dbReference>
<keyword evidence="4" id="KW-1185">Reference proteome</keyword>
<evidence type="ECO:0000313" key="4">
    <source>
        <dbReference type="Proteomes" id="UP000466442"/>
    </source>
</evidence>
<evidence type="ECO:0000313" key="3">
    <source>
        <dbReference type="EMBL" id="KAF6205184.1"/>
    </source>
</evidence>
<dbReference type="OrthoDB" id="19174at2759"/>
<evidence type="ECO:0008006" key="5">
    <source>
        <dbReference type="Google" id="ProtNLM"/>
    </source>
</evidence>
<dbReference type="InterPro" id="IPR002110">
    <property type="entry name" value="Ankyrin_rpt"/>
</dbReference>
<keyword evidence="2" id="KW-0040">ANK repeat</keyword>
<dbReference type="PRINTS" id="PR01415">
    <property type="entry name" value="ANKYRIN"/>
</dbReference>
<dbReference type="SMART" id="SM00248">
    <property type="entry name" value="ANK"/>
    <property type="match status" value="3"/>
</dbReference>
<dbReference type="Proteomes" id="UP000466442">
    <property type="component" value="Linkage Group LG9"/>
</dbReference>
<dbReference type="EMBL" id="WIXP02000009">
    <property type="protein sequence ID" value="KAF6205184.1"/>
    <property type="molecule type" value="Genomic_DNA"/>
</dbReference>
<keyword evidence="1" id="KW-0677">Repeat</keyword>
<dbReference type="Gene3D" id="1.25.40.20">
    <property type="entry name" value="Ankyrin repeat-containing domain"/>
    <property type="match status" value="2"/>
</dbReference>
<protein>
    <recommendedName>
        <fullName evidence="5">Ankyrin repeat domain-containing protein 49</fullName>
    </recommendedName>
</protein>
<dbReference type="Pfam" id="PF00023">
    <property type="entry name" value="Ank"/>
    <property type="match status" value="1"/>
</dbReference>
<dbReference type="InterPro" id="IPR050745">
    <property type="entry name" value="Multifunctional_regulatory"/>
</dbReference>
<organism evidence="3 4">
    <name type="scientific">Apolygus lucorum</name>
    <name type="common">Small green plant bug</name>
    <name type="synonym">Lygocoris lucorum</name>
    <dbReference type="NCBI Taxonomy" id="248454"/>
    <lineage>
        <taxon>Eukaryota</taxon>
        <taxon>Metazoa</taxon>
        <taxon>Ecdysozoa</taxon>
        <taxon>Arthropoda</taxon>
        <taxon>Hexapoda</taxon>
        <taxon>Insecta</taxon>
        <taxon>Pterygota</taxon>
        <taxon>Neoptera</taxon>
        <taxon>Paraneoptera</taxon>
        <taxon>Hemiptera</taxon>
        <taxon>Heteroptera</taxon>
        <taxon>Panheteroptera</taxon>
        <taxon>Cimicomorpha</taxon>
        <taxon>Miridae</taxon>
        <taxon>Mirini</taxon>
        <taxon>Apolygus</taxon>
    </lineage>
</organism>
<dbReference type="Pfam" id="PF12796">
    <property type="entry name" value="Ank_2"/>
    <property type="match status" value="1"/>
</dbReference>
<gene>
    <name evidence="3" type="ORF">GE061_019351</name>
</gene>
<evidence type="ECO:0000256" key="2">
    <source>
        <dbReference type="ARBA" id="ARBA00023043"/>
    </source>
</evidence>
<evidence type="ECO:0000256" key="1">
    <source>
        <dbReference type="ARBA" id="ARBA00022737"/>
    </source>
</evidence>
<dbReference type="AlphaFoldDB" id="A0A6A4JWJ3"/>
<sequence length="254" mass="28801">MLNHVQFTAGHTKILEEEEGSPLQWTLQHQINDQFFPTVPHLNSNLMSDDEGYDEVEDLLDQSSRSRNLSTFNVSGWDNDDDGIEKDPNPHETPDKELLWAAEHSVIQVVRKIVEQNPELVHARDKDGYTPLHRACYNDHVDIVKYLLMNGARHDAQTNERWQPLHSACRWNSLKCAAALISFGADVNAKTDGGITPLHLAAQLQDGKDLIQLLLSQPEIKGSEINTMNDTPIDIARRSGRLEKYFEILDPCFV</sequence>
<accession>A0A6A4JWJ3</accession>
<reference evidence="3" key="1">
    <citation type="journal article" date="2021" name="Mol. Ecol. Resour.">
        <title>Apolygus lucorum genome provides insights into omnivorousness and mesophyll feeding.</title>
        <authorList>
            <person name="Liu Y."/>
            <person name="Liu H."/>
            <person name="Wang H."/>
            <person name="Huang T."/>
            <person name="Liu B."/>
            <person name="Yang B."/>
            <person name="Yin L."/>
            <person name="Li B."/>
            <person name="Zhang Y."/>
            <person name="Zhang S."/>
            <person name="Jiang F."/>
            <person name="Zhang X."/>
            <person name="Ren Y."/>
            <person name="Wang B."/>
            <person name="Wang S."/>
            <person name="Lu Y."/>
            <person name="Wu K."/>
            <person name="Fan W."/>
            <person name="Wang G."/>
        </authorList>
    </citation>
    <scope>NUCLEOTIDE SEQUENCE</scope>
    <source>
        <strain evidence="3">12Hb</strain>
    </source>
</reference>
<dbReference type="PROSITE" id="PS50297">
    <property type="entry name" value="ANK_REP_REGION"/>
    <property type="match status" value="2"/>
</dbReference>
<name>A0A6A4JWJ3_APOLU</name>
<dbReference type="SUPFAM" id="SSF48403">
    <property type="entry name" value="Ankyrin repeat"/>
    <property type="match status" value="1"/>
</dbReference>
<dbReference type="PANTHER" id="PTHR24189:SF73">
    <property type="entry name" value="ANKYRIN REPEAT AND SOCS BOX-CONTAINING 15B"/>
    <property type="match status" value="1"/>
</dbReference>
<dbReference type="PANTHER" id="PTHR24189">
    <property type="entry name" value="MYOTROPHIN"/>
    <property type="match status" value="1"/>
</dbReference>